<evidence type="ECO:0000313" key="2">
    <source>
        <dbReference type="EMBL" id="SIN84875.1"/>
    </source>
</evidence>
<dbReference type="STRING" id="226505.SAMN05444394_2357"/>
<dbReference type="AlphaFoldDB" id="A0A1N6EPD6"/>
<protein>
    <recommendedName>
        <fullName evidence="4">PH domain-containing protein</fullName>
    </recommendedName>
</protein>
<dbReference type="Proteomes" id="UP000185221">
    <property type="component" value="Unassembled WGS sequence"/>
</dbReference>
<reference evidence="3" key="1">
    <citation type="submission" date="2016-11" db="EMBL/GenBank/DDBJ databases">
        <authorList>
            <person name="Varghese N."/>
            <person name="Submissions S."/>
        </authorList>
    </citation>
    <scope>NUCLEOTIDE SEQUENCE [LARGE SCALE GENOMIC DNA]</scope>
    <source>
        <strain evidence="3">DSM 15292</strain>
    </source>
</reference>
<dbReference type="EMBL" id="FSRC01000001">
    <property type="protein sequence ID" value="SIN84875.1"/>
    <property type="molecule type" value="Genomic_DNA"/>
</dbReference>
<evidence type="ECO:0008006" key="4">
    <source>
        <dbReference type="Google" id="ProtNLM"/>
    </source>
</evidence>
<proteinExistence type="predicted"/>
<gene>
    <name evidence="2" type="ORF">SAMN05444394_2357</name>
</gene>
<accession>A0A1N6EPD6</accession>
<organism evidence="2 3">
    <name type="scientific">Algoriphagus halophilus</name>
    <dbReference type="NCBI Taxonomy" id="226505"/>
    <lineage>
        <taxon>Bacteria</taxon>
        <taxon>Pseudomonadati</taxon>
        <taxon>Bacteroidota</taxon>
        <taxon>Cytophagia</taxon>
        <taxon>Cytophagales</taxon>
        <taxon>Cyclobacteriaceae</taxon>
        <taxon>Algoriphagus</taxon>
    </lineage>
</organism>
<evidence type="ECO:0000256" key="1">
    <source>
        <dbReference type="SAM" id="Phobius"/>
    </source>
</evidence>
<keyword evidence="1" id="KW-1133">Transmembrane helix</keyword>
<name>A0A1N6EPD6_9BACT</name>
<evidence type="ECO:0000313" key="3">
    <source>
        <dbReference type="Proteomes" id="UP000185221"/>
    </source>
</evidence>
<feature type="transmembrane region" description="Helical" evidence="1">
    <location>
        <begin position="53"/>
        <end position="75"/>
    </location>
</feature>
<keyword evidence="3" id="KW-1185">Reference proteome</keyword>
<keyword evidence="1" id="KW-0812">Transmembrane</keyword>
<keyword evidence="1" id="KW-0472">Membrane</keyword>
<feature type="transmembrane region" description="Helical" evidence="1">
    <location>
        <begin position="20"/>
        <end position="41"/>
    </location>
</feature>
<sequence>MQSKNWTKSNKPMILIKPKLSTYFSLGLVVLILIAGLVFILRDFAYVGSFGLWFYLIACPLITLVILMILVKLLAGYRFIAAGKDQIVVRMPLKSYQKVYPVTEILAWDEEKIMANKKEFKQLTVAFKDQQSISISNHEHESYDQLIKYLLKKAGKQKVKSKKA</sequence>